<proteinExistence type="predicted"/>
<dbReference type="AlphaFoldDB" id="A0A2G8JRS4"/>
<organism evidence="1 2">
    <name type="scientific">Stichopus japonicus</name>
    <name type="common">Sea cucumber</name>
    <dbReference type="NCBI Taxonomy" id="307972"/>
    <lineage>
        <taxon>Eukaryota</taxon>
        <taxon>Metazoa</taxon>
        <taxon>Echinodermata</taxon>
        <taxon>Eleutherozoa</taxon>
        <taxon>Echinozoa</taxon>
        <taxon>Holothuroidea</taxon>
        <taxon>Aspidochirotacea</taxon>
        <taxon>Aspidochirotida</taxon>
        <taxon>Stichopodidae</taxon>
        <taxon>Apostichopus</taxon>
    </lineage>
</organism>
<dbReference type="EMBL" id="MRZV01001354">
    <property type="protein sequence ID" value="PIK38472.1"/>
    <property type="molecule type" value="Genomic_DNA"/>
</dbReference>
<dbReference type="OrthoDB" id="2126785at2759"/>
<evidence type="ECO:0000313" key="1">
    <source>
        <dbReference type="EMBL" id="PIK38472.1"/>
    </source>
</evidence>
<reference evidence="1 2" key="1">
    <citation type="journal article" date="2017" name="PLoS Biol.">
        <title>The sea cucumber genome provides insights into morphological evolution and visceral regeneration.</title>
        <authorList>
            <person name="Zhang X."/>
            <person name="Sun L."/>
            <person name="Yuan J."/>
            <person name="Sun Y."/>
            <person name="Gao Y."/>
            <person name="Zhang L."/>
            <person name="Li S."/>
            <person name="Dai H."/>
            <person name="Hamel J.F."/>
            <person name="Liu C."/>
            <person name="Yu Y."/>
            <person name="Liu S."/>
            <person name="Lin W."/>
            <person name="Guo K."/>
            <person name="Jin S."/>
            <person name="Xu P."/>
            <person name="Storey K.B."/>
            <person name="Huan P."/>
            <person name="Zhang T."/>
            <person name="Zhou Y."/>
            <person name="Zhang J."/>
            <person name="Lin C."/>
            <person name="Li X."/>
            <person name="Xing L."/>
            <person name="Huo D."/>
            <person name="Sun M."/>
            <person name="Wang L."/>
            <person name="Mercier A."/>
            <person name="Li F."/>
            <person name="Yang H."/>
            <person name="Xiang J."/>
        </authorList>
    </citation>
    <scope>NUCLEOTIDE SEQUENCE [LARGE SCALE GENOMIC DNA]</scope>
    <source>
        <strain evidence="1">Shaxun</strain>
        <tissue evidence="1">Muscle</tissue>
    </source>
</reference>
<evidence type="ECO:0000313" key="2">
    <source>
        <dbReference type="Proteomes" id="UP000230750"/>
    </source>
</evidence>
<dbReference type="Proteomes" id="UP000230750">
    <property type="component" value="Unassembled WGS sequence"/>
</dbReference>
<comment type="caution">
    <text evidence="1">The sequence shown here is derived from an EMBL/GenBank/DDBJ whole genome shotgun (WGS) entry which is preliminary data.</text>
</comment>
<gene>
    <name evidence="1" type="ORF">BSL78_24696</name>
</gene>
<name>A0A2G8JRS4_STIJA</name>
<accession>A0A2G8JRS4</accession>
<protein>
    <submittedName>
        <fullName evidence="1">Uncharacterized protein</fullName>
    </submittedName>
</protein>
<sequence>MRENILLTRDLGDVFDSILEIYKTIEQDRNRRNSDKELKDICLEYMQETSRIYRYDLPRESDRVDFSDPLKQWSYMFVYTLRHVDLVSYALDATSDIGILKDSDACCSPTVCMIGGGPGSDVLGLSIHLREHGHTAPMSSRLHVLDKYTEWQGTWQLFHQHLPERFNLAIPEMKYHAFDFEDNDLSLEHQEIVKSSNIVTMIKSLSPVAAWLRTRKKLNRDGVETDDCTSVFEWHSVFSILKHMKPGAFLLYIDNRTGPQRRILMDALECFDFEILYDHVLDGRQFLSNSVFSVSARVFMIEFGYNPCTVAGINEVILLKKKPYSENFVDVDSILDS</sequence>
<keyword evidence="2" id="KW-1185">Reference proteome</keyword>